<organism evidence="1">
    <name type="scientific">Anguilla anguilla</name>
    <name type="common">European freshwater eel</name>
    <name type="synonym">Muraena anguilla</name>
    <dbReference type="NCBI Taxonomy" id="7936"/>
    <lineage>
        <taxon>Eukaryota</taxon>
        <taxon>Metazoa</taxon>
        <taxon>Chordata</taxon>
        <taxon>Craniata</taxon>
        <taxon>Vertebrata</taxon>
        <taxon>Euteleostomi</taxon>
        <taxon>Actinopterygii</taxon>
        <taxon>Neopterygii</taxon>
        <taxon>Teleostei</taxon>
        <taxon>Anguilliformes</taxon>
        <taxon>Anguillidae</taxon>
        <taxon>Anguilla</taxon>
    </lineage>
</organism>
<dbReference type="AlphaFoldDB" id="A0A0E9RQW2"/>
<sequence length="28" mass="3118">MLCNVRTRCAMCLCAAEYAYVLQSMCAV</sequence>
<dbReference type="EMBL" id="GBXM01077058">
    <property type="protein sequence ID" value="JAH31519.1"/>
    <property type="molecule type" value="Transcribed_RNA"/>
</dbReference>
<reference evidence="1" key="1">
    <citation type="submission" date="2014-11" db="EMBL/GenBank/DDBJ databases">
        <authorList>
            <person name="Amaro Gonzalez C."/>
        </authorList>
    </citation>
    <scope>NUCLEOTIDE SEQUENCE</scope>
</reference>
<accession>A0A0E9RQW2</accession>
<reference evidence="1" key="2">
    <citation type="journal article" date="2015" name="Fish Shellfish Immunol.">
        <title>Early steps in the European eel (Anguilla anguilla)-Vibrio vulnificus interaction in the gills: Role of the RtxA13 toxin.</title>
        <authorList>
            <person name="Callol A."/>
            <person name="Pajuelo D."/>
            <person name="Ebbesson L."/>
            <person name="Teles M."/>
            <person name="MacKenzie S."/>
            <person name="Amaro C."/>
        </authorList>
    </citation>
    <scope>NUCLEOTIDE SEQUENCE</scope>
</reference>
<protein>
    <submittedName>
        <fullName evidence="1">Uncharacterized protein</fullName>
    </submittedName>
</protein>
<proteinExistence type="predicted"/>
<name>A0A0E9RQW2_ANGAN</name>
<evidence type="ECO:0000313" key="1">
    <source>
        <dbReference type="EMBL" id="JAH31519.1"/>
    </source>
</evidence>